<dbReference type="EMBL" id="CAJNOL010005217">
    <property type="protein sequence ID" value="CAF1601565.1"/>
    <property type="molecule type" value="Genomic_DNA"/>
</dbReference>
<organism evidence="1 2">
    <name type="scientific">Rotaria sordida</name>
    <dbReference type="NCBI Taxonomy" id="392033"/>
    <lineage>
        <taxon>Eukaryota</taxon>
        <taxon>Metazoa</taxon>
        <taxon>Spiralia</taxon>
        <taxon>Gnathifera</taxon>
        <taxon>Rotifera</taxon>
        <taxon>Eurotatoria</taxon>
        <taxon>Bdelloidea</taxon>
        <taxon>Philodinida</taxon>
        <taxon>Philodinidae</taxon>
        <taxon>Rotaria</taxon>
    </lineage>
</organism>
<keyword evidence="2" id="KW-1185">Reference proteome</keyword>
<evidence type="ECO:0008006" key="3">
    <source>
        <dbReference type="Google" id="ProtNLM"/>
    </source>
</evidence>
<evidence type="ECO:0000313" key="2">
    <source>
        <dbReference type="Proteomes" id="UP000663870"/>
    </source>
</evidence>
<protein>
    <recommendedName>
        <fullName evidence="3">Protein kinase domain-containing protein</fullName>
    </recommendedName>
</protein>
<feature type="non-terminal residue" evidence="1">
    <location>
        <position position="1"/>
    </location>
</feature>
<dbReference type="AlphaFoldDB" id="A0A816AW15"/>
<accession>A0A816AW15</accession>
<dbReference type="Proteomes" id="UP000663870">
    <property type="component" value="Unassembled WGS sequence"/>
</dbReference>
<proteinExistence type="predicted"/>
<reference evidence="1" key="1">
    <citation type="submission" date="2021-02" db="EMBL/GenBank/DDBJ databases">
        <authorList>
            <person name="Nowell W R."/>
        </authorList>
    </citation>
    <scope>NUCLEOTIDE SEQUENCE</scope>
</reference>
<comment type="caution">
    <text evidence="1">The sequence shown here is derived from an EMBL/GenBank/DDBJ whole genome shotgun (WGS) entry which is preliminary data.</text>
</comment>
<name>A0A816AW15_9BILA</name>
<gene>
    <name evidence="1" type="ORF">JXQ802_LOCUS48371</name>
</gene>
<evidence type="ECO:0000313" key="1">
    <source>
        <dbReference type="EMBL" id="CAF1601565.1"/>
    </source>
</evidence>
<dbReference type="Gene3D" id="3.30.200.20">
    <property type="entry name" value="Phosphorylase Kinase, domain 1"/>
    <property type="match status" value="1"/>
</dbReference>
<sequence length="76" mass="8759">MILRDVAKGVIQESKSKQIPFVSASLLERDIYLYSQQTKRLHKPEQPQNLLQISDQDLKLDEEIGRGAFGTVYRAR</sequence>